<sequence length="201" mass="22925">MIDIKLVFWFTADESSKLIKAAKTWWERAESWIRWPLTQMDALTASIGIVNLLAYQRDIQRFPSEPENLYRKRVKYALINAKDAGSKTGFVSIFERLGIGYVELEERDDEVDWDVITLRLSDSQLSENTSLLDLIIQKYGRTCRRYRLEVISPISISVGLIELGHSWSLDVAEQKIEPMVAESGVVGSDIGHSWSLDIASN</sequence>
<dbReference type="AlphaFoldDB" id="A0A2Z4PPQ2"/>
<evidence type="ECO:0000313" key="1">
    <source>
        <dbReference type="EMBL" id="AWX99505.1"/>
    </source>
</evidence>
<dbReference type="Proteomes" id="UP000249898">
    <property type="component" value="Chromosome"/>
</dbReference>
<proteinExistence type="predicted"/>
<protein>
    <submittedName>
        <fullName evidence="1">Phage tail protein</fullName>
    </submittedName>
</protein>
<organism evidence="1 2">
    <name type="scientific">Marinomonas primoryensis</name>
    <dbReference type="NCBI Taxonomy" id="178399"/>
    <lineage>
        <taxon>Bacteria</taxon>
        <taxon>Pseudomonadati</taxon>
        <taxon>Pseudomonadota</taxon>
        <taxon>Gammaproteobacteria</taxon>
        <taxon>Oceanospirillales</taxon>
        <taxon>Oceanospirillaceae</taxon>
        <taxon>Marinomonas</taxon>
    </lineage>
</organism>
<gene>
    <name evidence="1" type="ORF">A8139_05500</name>
</gene>
<dbReference type="EMBL" id="CP016181">
    <property type="protein sequence ID" value="AWX99505.1"/>
    <property type="molecule type" value="Genomic_DNA"/>
</dbReference>
<accession>A0A2Z4PPQ2</accession>
<name>A0A2Z4PPQ2_9GAMM</name>
<reference evidence="1 2" key="1">
    <citation type="submission" date="2016-06" db="EMBL/GenBank/DDBJ databases">
        <title>The sequenced genome of the ice-adhering bacterium Marinomonas primoryensis, from Antarctica.</title>
        <authorList>
            <person name="Graham L."/>
            <person name="Vance T.D.R."/>
            <person name="Davies P.L."/>
        </authorList>
    </citation>
    <scope>NUCLEOTIDE SEQUENCE [LARGE SCALE GENOMIC DNA]</scope>
    <source>
        <strain evidence="1 2">AceL</strain>
    </source>
</reference>
<evidence type="ECO:0000313" key="2">
    <source>
        <dbReference type="Proteomes" id="UP000249898"/>
    </source>
</evidence>
<dbReference type="RefSeq" id="WP_204359684.1">
    <property type="nucleotide sequence ID" value="NZ_CP016181.1"/>
</dbReference>